<reference evidence="13" key="1">
    <citation type="journal article" date="2019" name="Int. J. Syst. Evol. Microbiol.">
        <title>The Global Catalogue of Microorganisms (GCM) 10K type strain sequencing project: providing services to taxonomists for standard genome sequencing and annotation.</title>
        <authorList>
            <consortium name="The Broad Institute Genomics Platform"/>
            <consortium name="The Broad Institute Genome Sequencing Center for Infectious Disease"/>
            <person name="Wu L."/>
            <person name="Ma J."/>
        </authorList>
    </citation>
    <scope>NUCLEOTIDE SEQUENCE [LARGE SCALE GENOMIC DNA]</scope>
    <source>
        <strain evidence="13">JCM 10083</strain>
    </source>
</reference>
<evidence type="ECO:0000256" key="2">
    <source>
        <dbReference type="ARBA" id="ARBA00012980"/>
    </source>
</evidence>
<keyword evidence="5 10" id="KW-0545">Nucleotide biosynthesis</keyword>
<comment type="similarity">
    <text evidence="1 10">Belongs to the thymidylate kinase family.</text>
</comment>
<dbReference type="InterPro" id="IPR039430">
    <property type="entry name" value="Thymidylate_kin-like_dom"/>
</dbReference>
<comment type="function">
    <text evidence="10">Phosphorylation of dTMP to form dTDP in both de novo and salvage pathways of dTTP synthesis.</text>
</comment>
<evidence type="ECO:0000256" key="8">
    <source>
        <dbReference type="ARBA" id="ARBA00022840"/>
    </source>
</evidence>
<comment type="caution">
    <text evidence="10">Lacks conserved residue(s) required for the propagation of feature annotation.</text>
</comment>
<evidence type="ECO:0000256" key="5">
    <source>
        <dbReference type="ARBA" id="ARBA00022727"/>
    </source>
</evidence>
<dbReference type="CDD" id="cd01672">
    <property type="entry name" value="TMPK"/>
    <property type="match status" value="1"/>
</dbReference>
<dbReference type="InterPro" id="IPR027417">
    <property type="entry name" value="P-loop_NTPase"/>
</dbReference>
<evidence type="ECO:0000256" key="9">
    <source>
        <dbReference type="ARBA" id="ARBA00048743"/>
    </source>
</evidence>
<evidence type="ECO:0000256" key="10">
    <source>
        <dbReference type="HAMAP-Rule" id="MF_00165"/>
    </source>
</evidence>
<dbReference type="InterPro" id="IPR018094">
    <property type="entry name" value="Thymidylate_kinase"/>
</dbReference>
<dbReference type="NCBIfam" id="TIGR00041">
    <property type="entry name" value="DTMP_kinase"/>
    <property type="match status" value="1"/>
</dbReference>
<keyword evidence="4 10" id="KW-0808">Transferase</keyword>
<keyword evidence="7 10" id="KW-0418">Kinase</keyword>
<dbReference type="PANTHER" id="PTHR10344:SF4">
    <property type="entry name" value="UMP-CMP KINASE 2, MITOCHONDRIAL"/>
    <property type="match status" value="1"/>
</dbReference>
<dbReference type="SUPFAM" id="SSF52540">
    <property type="entry name" value="P-loop containing nucleoside triphosphate hydrolases"/>
    <property type="match status" value="1"/>
</dbReference>
<evidence type="ECO:0000256" key="6">
    <source>
        <dbReference type="ARBA" id="ARBA00022741"/>
    </source>
</evidence>
<name>A0ABW2TFG1_9ACTN</name>
<dbReference type="EC" id="2.7.4.9" evidence="2 10"/>
<evidence type="ECO:0000256" key="4">
    <source>
        <dbReference type="ARBA" id="ARBA00022679"/>
    </source>
</evidence>
<dbReference type="Proteomes" id="UP001596514">
    <property type="component" value="Unassembled WGS sequence"/>
</dbReference>
<keyword evidence="13" id="KW-1185">Reference proteome</keyword>
<dbReference type="Gene3D" id="3.40.50.300">
    <property type="entry name" value="P-loop containing nucleotide triphosphate hydrolases"/>
    <property type="match status" value="1"/>
</dbReference>
<evidence type="ECO:0000313" key="12">
    <source>
        <dbReference type="EMBL" id="MFC7606504.1"/>
    </source>
</evidence>
<evidence type="ECO:0000256" key="1">
    <source>
        <dbReference type="ARBA" id="ARBA00009776"/>
    </source>
</evidence>
<gene>
    <name evidence="10 12" type="primary">tmk</name>
    <name evidence="12" type="ORF">ACFQVD_41030</name>
</gene>
<evidence type="ECO:0000256" key="3">
    <source>
        <dbReference type="ARBA" id="ARBA00017144"/>
    </source>
</evidence>
<proteinExistence type="inferred from homology"/>
<sequence length="200" mass="22228">MTGGLFIAVEGPNGVGKTTAVARFADRLRSTGRAVHMTTEPSDTPLGRLIRTSEGALTGRALALAVAADRYAHLEAEILPALAAGKVVISDRYVQSSLVLQRLDGLPLREIWHYNAHVPPASLSFYLHHTPEVLWQRLEQRAKRSRLERAGSPRRELDLYEDAFSFLAARGWRQARIDCRVLTPDGVVAQLLQHLKQFET</sequence>
<keyword evidence="6 10" id="KW-0547">Nucleotide-binding</keyword>
<comment type="catalytic activity">
    <reaction evidence="9 10">
        <text>dTMP + ATP = dTDP + ADP</text>
        <dbReference type="Rhea" id="RHEA:13517"/>
        <dbReference type="ChEBI" id="CHEBI:30616"/>
        <dbReference type="ChEBI" id="CHEBI:58369"/>
        <dbReference type="ChEBI" id="CHEBI:63528"/>
        <dbReference type="ChEBI" id="CHEBI:456216"/>
        <dbReference type="EC" id="2.7.4.9"/>
    </reaction>
</comment>
<comment type="caution">
    <text evidence="12">The sequence shown here is derived from an EMBL/GenBank/DDBJ whole genome shotgun (WGS) entry which is preliminary data.</text>
</comment>
<feature type="domain" description="Thymidylate kinase-like" evidence="11">
    <location>
        <begin position="9"/>
        <end position="146"/>
    </location>
</feature>
<organism evidence="12 13">
    <name type="scientific">Streptosporangium amethystogenes subsp. fukuiense</name>
    <dbReference type="NCBI Taxonomy" id="698418"/>
    <lineage>
        <taxon>Bacteria</taxon>
        <taxon>Bacillati</taxon>
        <taxon>Actinomycetota</taxon>
        <taxon>Actinomycetes</taxon>
        <taxon>Streptosporangiales</taxon>
        <taxon>Streptosporangiaceae</taxon>
        <taxon>Streptosporangium</taxon>
    </lineage>
</organism>
<dbReference type="HAMAP" id="MF_00165">
    <property type="entry name" value="Thymidylate_kinase"/>
    <property type="match status" value="1"/>
</dbReference>
<keyword evidence="8 10" id="KW-0067">ATP-binding</keyword>
<dbReference type="GO" id="GO:0004798">
    <property type="term" value="F:dTMP kinase activity"/>
    <property type="evidence" value="ECO:0007669"/>
    <property type="project" value="UniProtKB-EC"/>
</dbReference>
<accession>A0ABW2TFG1</accession>
<dbReference type="PANTHER" id="PTHR10344">
    <property type="entry name" value="THYMIDYLATE KINASE"/>
    <property type="match status" value="1"/>
</dbReference>
<dbReference type="EMBL" id="JBHTEE010000001">
    <property type="protein sequence ID" value="MFC7606504.1"/>
    <property type="molecule type" value="Genomic_DNA"/>
</dbReference>
<evidence type="ECO:0000259" key="11">
    <source>
        <dbReference type="Pfam" id="PF02223"/>
    </source>
</evidence>
<evidence type="ECO:0000313" key="13">
    <source>
        <dbReference type="Proteomes" id="UP001596514"/>
    </source>
</evidence>
<dbReference type="Pfam" id="PF02223">
    <property type="entry name" value="Thymidylate_kin"/>
    <property type="match status" value="1"/>
</dbReference>
<dbReference type="RefSeq" id="WP_343962958.1">
    <property type="nucleotide sequence ID" value="NZ_BAAAGK010000013.1"/>
</dbReference>
<evidence type="ECO:0000256" key="7">
    <source>
        <dbReference type="ARBA" id="ARBA00022777"/>
    </source>
</evidence>
<protein>
    <recommendedName>
        <fullName evidence="3 10">Thymidylate kinase</fullName>
        <ecNumber evidence="2 10">2.7.4.9</ecNumber>
    </recommendedName>
    <alternativeName>
        <fullName evidence="10">dTMP kinase</fullName>
    </alternativeName>
</protein>